<dbReference type="STRING" id="1317125.SAMN05444128_2216"/>
<evidence type="ECO:0008006" key="3">
    <source>
        <dbReference type="Google" id="ProtNLM"/>
    </source>
</evidence>
<organism evidence="1 2">
    <name type="scientific">Pontibacter indicus</name>
    <dbReference type="NCBI Taxonomy" id="1317125"/>
    <lineage>
        <taxon>Bacteria</taxon>
        <taxon>Pseudomonadati</taxon>
        <taxon>Bacteroidota</taxon>
        <taxon>Cytophagia</taxon>
        <taxon>Cytophagales</taxon>
        <taxon>Hymenobacteraceae</taxon>
        <taxon>Pontibacter</taxon>
    </lineage>
</organism>
<dbReference type="OrthoDB" id="853252at2"/>
<proteinExistence type="predicted"/>
<sequence length="136" mass="15188">MAENADNMMVTEFQESSSTLSVRWSDELSVESNQFQETIVALFSEIVEKNVRNLIVSSGTPAGGILTEEVISHFIQHIPDTPLRNIAILESADYLWDYNLLQVIKLLISNYKLPIAVELMKGSAAANKWFASIAQK</sequence>
<dbReference type="AlphaFoldDB" id="A0A1R3XFR9"/>
<name>A0A1R3XFR9_9BACT</name>
<dbReference type="Proteomes" id="UP000187181">
    <property type="component" value="Unassembled WGS sequence"/>
</dbReference>
<evidence type="ECO:0000313" key="2">
    <source>
        <dbReference type="Proteomes" id="UP000187181"/>
    </source>
</evidence>
<accession>A0A1R3XFR9</accession>
<dbReference type="RefSeq" id="WP_076668838.1">
    <property type="nucleotide sequence ID" value="NZ_FTPP01000002.1"/>
</dbReference>
<gene>
    <name evidence="1" type="ORF">SAMN05444128_2216</name>
</gene>
<dbReference type="EMBL" id="FTPP01000002">
    <property type="protein sequence ID" value="SIT90126.1"/>
    <property type="molecule type" value="Genomic_DNA"/>
</dbReference>
<evidence type="ECO:0000313" key="1">
    <source>
        <dbReference type="EMBL" id="SIT90126.1"/>
    </source>
</evidence>
<keyword evidence="2" id="KW-1185">Reference proteome</keyword>
<protein>
    <recommendedName>
        <fullName evidence="3">SpoIIAA-like</fullName>
    </recommendedName>
</protein>
<reference evidence="2" key="1">
    <citation type="submission" date="2017-01" db="EMBL/GenBank/DDBJ databases">
        <authorList>
            <person name="Varghese N."/>
            <person name="Submissions S."/>
        </authorList>
    </citation>
    <scope>NUCLEOTIDE SEQUENCE [LARGE SCALE GENOMIC DNA]</scope>
    <source>
        <strain evidence="2">LP100</strain>
    </source>
</reference>